<name>A0AA36EB64_LACSI</name>
<dbReference type="Proteomes" id="UP001177003">
    <property type="component" value="Chromosome 6"/>
</dbReference>
<dbReference type="EMBL" id="OX465082">
    <property type="protein sequence ID" value="CAI9289991.1"/>
    <property type="molecule type" value="Genomic_DNA"/>
</dbReference>
<organism evidence="2 3">
    <name type="scientific">Lactuca saligna</name>
    <name type="common">Willowleaf lettuce</name>
    <dbReference type="NCBI Taxonomy" id="75948"/>
    <lineage>
        <taxon>Eukaryota</taxon>
        <taxon>Viridiplantae</taxon>
        <taxon>Streptophyta</taxon>
        <taxon>Embryophyta</taxon>
        <taxon>Tracheophyta</taxon>
        <taxon>Spermatophyta</taxon>
        <taxon>Magnoliopsida</taxon>
        <taxon>eudicotyledons</taxon>
        <taxon>Gunneridae</taxon>
        <taxon>Pentapetalae</taxon>
        <taxon>asterids</taxon>
        <taxon>campanulids</taxon>
        <taxon>Asterales</taxon>
        <taxon>Asteraceae</taxon>
        <taxon>Cichorioideae</taxon>
        <taxon>Cichorieae</taxon>
        <taxon>Lactucinae</taxon>
        <taxon>Lactuca</taxon>
    </lineage>
</organism>
<dbReference type="AlphaFoldDB" id="A0AA36EB64"/>
<evidence type="ECO:0000313" key="3">
    <source>
        <dbReference type="Proteomes" id="UP001177003"/>
    </source>
</evidence>
<reference evidence="2" key="1">
    <citation type="submission" date="2023-04" db="EMBL/GenBank/DDBJ databases">
        <authorList>
            <person name="Vijverberg K."/>
            <person name="Xiong W."/>
            <person name="Schranz E."/>
        </authorList>
    </citation>
    <scope>NUCLEOTIDE SEQUENCE</scope>
</reference>
<gene>
    <name evidence="2" type="ORF">LSALG_LOCUS29204</name>
</gene>
<evidence type="ECO:0000256" key="1">
    <source>
        <dbReference type="SAM" id="MobiDB-lite"/>
    </source>
</evidence>
<feature type="compositionally biased region" description="Basic and acidic residues" evidence="1">
    <location>
        <begin position="145"/>
        <end position="163"/>
    </location>
</feature>
<accession>A0AA36EB64</accession>
<sequence>MLILMNQRAISSCIPFVYQSNEGIHQELQPSIAAVKAMQSSEVHVPVDNMNDPLQDNVVAIRDDHEPTNMSCDPPSNIVSVVDIPSPDVDDEALEEIMFEDDNTTVGVLPIRTSLNIFQNPSSSKAYFHFELFSYLKASYENVEPEKNDFDHPPPENTSKGHQDSPPQEVTHDDDKSKEDVDHVSESSTSNTGSFDENIMDMLCLMELKDNVPTANSKVDKVIQQVVGLESKHYLVVKSLSERKDVTPS</sequence>
<proteinExistence type="predicted"/>
<evidence type="ECO:0000313" key="2">
    <source>
        <dbReference type="EMBL" id="CAI9289991.1"/>
    </source>
</evidence>
<feature type="compositionally biased region" description="Basic and acidic residues" evidence="1">
    <location>
        <begin position="170"/>
        <end position="185"/>
    </location>
</feature>
<protein>
    <submittedName>
        <fullName evidence="2">Uncharacterized protein</fullName>
    </submittedName>
</protein>
<keyword evidence="3" id="KW-1185">Reference proteome</keyword>
<feature type="region of interest" description="Disordered" evidence="1">
    <location>
        <begin position="145"/>
        <end position="194"/>
    </location>
</feature>